<name>A0A6J4UVZ5_9BACT</name>
<feature type="transmembrane region" description="Helical" evidence="6">
    <location>
        <begin position="191"/>
        <end position="211"/>
    </location>
</feature>
<dbReference type="GO" id="GO:0016020">
    <property type="term" value="C:membrane"/>
    <property type="evidence" value="ECO:0007669"/>
    <property type="project" value="UniProtKB-SubCell"/>
</dbReference>
<dbReference type="InterPro" id="IPR050638">
    <property type="entry name" value="AA-Vitamin_Transporters"/>
</dbReference>
<comment type="subcellular location">
    <subcellularLocation>
        <location evidence="1">Membrane</location>
        <topology evidence="1">Multi-pass membrane protein</topology>
    </subcellularLocation>
</comment>
<reference evidence="8" key="1">
    <citation type="submission" date="2020-02" db="EMBL/GenBank/DDBJ databases">
        <authorList>
            <person name="Meier V. D."/>
        </authorList>
    </citation>
    <scope>NUCLEOTIDE SEQUENCE</scope>
    <source>
        <strain evidence="8">AVDCRST_MAG19</strain>
    </source>
</reference>
<evidence type="ECO:0000259" key="7">
    <source>
        <dbReference type="Pfam" id="PF00892"/>
    </source>
</evidence>
<feature type="transmembrane region" description="Helical" evidence="6">
    <location>
        <begin position="279"/>
        <end position="298"/>
    </location>
</feature>
<gene>
    <name evidence="8" type="ORF">AVDCRST_MAG19-1836</name>
</gene>
<dbReference type="PANTHER" id="PTHR32322">
    <property type="entry name" value="INNER MEMBRANE TRANSPORTER"/>
    <property type="match status" value="1"/>
</dbReference>
<feature type="transmembrane region" description="Helical" evidence="6">
    <location>
        <begin position="134"/>
        <end position="155"/>
    </location>
</feature>
<dbReference type="PANTHER" id="PTHR32322:SF2">
    <property type="entry name" value="EAMA DOMAIN-CONTAINING PROTEIN"/>
    <property type="match status" value="1"/>
</dbReference>
<dbReference type="InterPro" id="IPR037185">
    <property type="entry name" value="EmrE-like"/>
</dbReference>
<organism evidence="8">
    <name type="scientific">uncultured Thermomicrobiales bacterium</name>
    <dbReference type="NCBI Taxonomy" id="1645740"/>
    <lineage>
        <taxon>Bacteria</taxon>
        <taxon>Pseudomonadati</taxon>
        <taxon>Thermomicrobiota</taxon>
        <taxon>Thermomicrobia</taxon>
        <taxon>Thermomicrobiales</taxon>
        <taxon>environmental samples</taxon>
    </lineage>
</organism>
<dbReference type="Pfam" id="PF00892">
    <property type="entry name" value="EamA"/>
    <property type="match status" value="2"/>
</dbReference>
<feature type="transmembrane region" description="Helical" evidence="6">
    <location>
        <begin position="106"/>
        <end position="127"/>
    </location>
</feature>
<keyword evidence="4 6" id="KW-1133">Transmembrane helix</keyword>
<feature type="transmembrane region" description="Helical" evidence="6">
    <location>
        <begin position="254"/>
        <end position="273"/>
    </location>
</feature>
<keyword evidence="5 6" id="KW-0472">Membrane</keyword>
<feature type="transmembrane region" description="Helical" evidence="6">
    <location>
        <begin position="223"/>
        <end position="242"/>
    </location>
</feature>
<dbReference type="SUPFAM" id="SSF103481">
    <property type="entry name" value="Multidrug resistance efflux transporter EmrE"/>
    <property type="match status" value="2"/>
</dbReference>
<evidence type="ECO:0000256" key="1">
    <source>
        <dbReference type="ARBA" id="ARBA00004141"/>
    </source>
</evidence>
<feature type="transmembrane region" description="Helical" evidence="6">
    <location>
        <begin position="21"/>
        <end position="41"/>
    </location>
</feature>
<feature type="transmembrane region" description="Helical" evidence="6">
    <location>
        <begin position="80"/>
        <end position="100"/>
    </location>
</feature>
<protein>
    <submittedName>
        <fullName evidence="8">Permease of the drug/metabolite transporter (DMT) superfamily</fullName>
    </submittedName>
</protein>
<accession>A0A6J4UVZ5</accession>
<feature type="transmembrane region" description="Helical" evidence="6">
    <location>
        <begin position="161"/>
        <end position="179"/>
    </location>
</feature>
<feature type="transmembrane region" description="Helical" evidence="6">
    <location>
        <begin position="47"/>
        <end position="68"/>
    </location>
</feature>
<dbReference type="InterPro" id="IPR000620">
    <property type="entry name" value="EamA_dom"/>
</dbReference>
<feature type="domain" description="EamA" evidence="7">
    <location>
        <begin position="162"/>
        <end position="294"/>
    </location>
</feature>
<proteinExistence type="inferred from homology"/>
<evidence type="ECO:0000313" key="8">
    <source>
        <dbReference type="EMBL" id="CAA9561533.1"/>
    </source>
</evidence>
<comment type="similarity">
    <text evidence="2">Belongs to the EamA transporter family.</text>
</comment>
<keyword evidence="3 6" id="KW-0812">Transmembrane</keyword>
<feature type="domain" description="EamA" evidence="7">
    <location>
        <begin position="18"/>
        <end position="149"/>
    </location>
</feature>
<evidence type="ECO:0000256" key="6">
    <source>
        <dbReference type="SAM" id="Phobius"/>
    </source>
</evidence>
<dbReference type="AlphaFoldDB" id="A0A6J4UVZ5"/>
<evidence type="ECO:0000256" key="4">
    <source>
        <dbReference type="ARBA" id="ARBA00022989"/>
    </source>
</evidence>
<evidence type="ECO:0000256" key="3">
    <source>
        <dbReference type="ARBA" id="ARBA00022692"/>
    </source>
</evidence>
<evidence type="ECO:0000256" key="5">
    <source>
        <dbReference type="ARBA" id="ARBA00023136"/>
    </source>
</evidence>
<dbReference type="EMBL" id="CADCWL010000078">
    <property type="protein sequence ID" value="CAA9561533.1"/>
    <property type="molecule type" value="Genomic_DNA"/>
</dbReference>
<evidence type="ECO:0000256" key="2">
    <source>
        <dbReference type="ARBA" id="ARBA00007362"/>
    </source>
</evidence>
<sequence length="317" mass="32259">MSPGRAGGRKAGPGAEGWGAAYGFLGVLAFSLTLPATRAAVPELGGVVVGLGRAVVAAALAGALLLLLRERPPARRHRRGLAIVALGVVIGFPLCSALALRSVPAVHGAVVVGLLPAATAIMAVARAGERPPPAFWLASAVGVGAVLVFAAAQGAGRPQPADGLLLAAVVLGALGYAEGGRLAREMGGWRVICWALVLAGPVLTPPVLIVAVRDGLDAGQDAWLGFGYVSLVSMFLGFFAWYRGLALGGVARVGQIQLLQPVLTLGWAALLLGEAVDRPTLLASGLVIGSVALTRLSWTQAGSTRRRLRGRSPRESP</sequence>